<organism evidence="5 6">
    <name type="scientific">Sphingomonas lacunae</name>
    <dbReference type="NCBI Taxonomy" id="2698828"/>
    <lineage>
        <taxon>Bacteria</taxon>
        <taxon>Pseudomonadati</taxon>
        <taxon>Pseudomonadota</taxon>
        <taxon>Alphaproteobacteria</taxon>
        <taxon>Sphingomonadales</taxon>
        <taxon>Sphingomonadaceae</taxon>
        <taxon>Sphingomonas</taxon>
    </lineage>
</organism>
<dbReference type="KEGG" id="slan:GV829_01025"/>
<proteinExistence type="predicted"/>
<protein>
    <submittedName>
        <fullName evidence="5">M23 family metallopeptidase</fullName>
    </submittedName>
</protein>
<dbReference type="CDD" id="cd12797">
    <property type="entry name" value="M23_peptidase"/>
    <property type="match status" value="1"/>
</dbReference>
<feature type="chain" id="PRO_5026781046" evidence="3">
    <location>
        <begin position="20"/>
        <end position="243"/>
    </location>
</feature>
<dbReference type="InterPro" id="IPR050570">
    <property type="entry name" value="Cell_wall_metabolism_enzyme"/>
</dbReference>
<evidence type="ECO:0000256" key="3">
    <source>
        <dbReference type="SAM" id="SignalP"/>
    </source>
</evidence>
<dbReference type="Proteomes" id="UP000503018">
    <property type="component" value="Chromosome"/>
</dbReference>
<dbReference type="AlphaFoldDB" id="A0A6M4AWM9"/>
<dbReference type="InterPro" id="IPR011055">
    <property type="entry name" value="Dup_hybrid_motif"/>
</dbReference>
<gene>
    <name evidence="5" type="ORF">GV829_01025</name>
</gene>
<feature type="domain" description="M23ase beta-sheet core" evidence="4">
    <location>
        <begin position="123"/>
        <end position="217"/>
    </location>
</feature>
<dbReference type="FunFam" id="2.70.70.10:FF:000006">
    <property type="entry name" value="M23 family peptidase"/>
    <property type="match status" value="1"/>
</dbReference>
<name>A0A6M4AWM9_9SPHN</name>
<evidence type="ECO:0000256" key="1">
    <source>
        <dbReference type="ARBA" id="ARBA00022729"/>
    </source>
</evidence>
<reference evidence="5 6" key="1">
    <citation type="submission" date="2020-01" db="EMBL/GenBank/DDBJ databases">
        <title>Sphingomonas sp. strain CSW-10.</title>
        <authorList>
            <person name="Chen W.-M."/>
        </authorList>
    </citation>
    <scope>NUCLEOTIDE SEQUENCE [LARGE SCALE GENOMIC DNA]</scope>
    <source>
        <strain evidence="5 6">CSW-10</strain>
    </source>
</reference>
<accession>A0A6M4AWM9</accession>
<dbReference type="GO" id="GO:0004222">
    <property type="term" value="F:metalloendopeptidase activity"/>
    <property type="evidence" value="ECO:0007669"/>
    <property type="project" value="TreeGrafter"/>
</dbReference>
<dbReference type="Pfam" id="PF01551">
    <property type="entry name" value="Peptidase_M23"/>
    <property type="match status" value="1"/>
</dbReference>
<dbReference type="SUPFAM" id="SSF51261">
    <property type="entry name" value="Duplicated hybrid motif"/>
    <property type="match status" value="1"/>
</dbReference>
<keyword evidence="6" id="KW-1185">Reference proteome</keyword>
<evidence type="ECO:0000256" key="2">
    <source>
        <dbReference type="SAM" id="MobiDB-lite"/>
    </source>
</evidence>
<dbReference type="PANTHER" id="PTHR21666">
    <property type="entry name" value="PEPTIDASE-RELATED"/>
    <property type="match status" value="1"/>
</dbReference>
<feature type="signal peptide" evidence="3">
    <location>
        <begin position="1"/>
        <end position="19"/>
    </location>
</feature>
<feature type="region of interest" description="Disordered" evidence="2">
    <location>
        <begin position="89"/>
        <end position="120"/>
    </location>
</feature>
<keyword evidence="1 3" id="KW-0732">Signal</keyword>
<evidence type="ECO:0000259" key="4">
    <source>
        <dbReference type="Pfam" id="PF01551"/>
    </source>
</evidence>
<evidence type="ECO:0000313" key="5">
    <source>
        <dbReference type="EMBL" id="QJQ33484.1"/>
    </source>
</evidence>
<dbReference type="EMBL" id="CP053015">
    <property type="protein sequence ID" value="QJQ33484.1"/>
    <property type="molecule type" value="Genomic_DNA"/>
</dbReference>
<evidence type="ECO:0000313" key="6">
    <source>
        <dbReference type="Proteomes" id="UP000503018"/>
    </source>
</evidence>
<dbReference type="Gene3D" id="2.70.70.10">
    <property type="entry name" value="Glucose Permease (Domain IIA)"/>
    <property type="match status" value="1"/>
</dbReference>
<sequence>MVACAIAAIGLSLSAPALASNDEVPVDLDSPETIVDTVEAQAAVDAADAAAAAFARVTPGLAQRLQGQQTGDSQFRSLFTAIREMEGTASQPISIPSRRPVDSMTLTSSFGTRNDPFSGRRARHNGIDIPGPVGTPIYATADGTVGRAQRLGGYGNYVEIEHGYSLQTRYGHLSAIAVTSGQKVRRGDIIGYMGSTGRSTGSHLHYEVRIAGAPQNPLRFIEEDSVIVAAAGHGATALGGPRE</sequence>
<dbReference type="InterPro" id="IPR016047">
    <property type="entry name" value="M23ase_b-sheet_dom"/>
</dbReference>
<dbReference type="PANTHER" id="PTHR21666:SF289">
    <property type="entry name" value="L-ALA--D-GLU ENDOPEPTIDASE"/>
    <property type="match status" value="1"/>
</dbReference>